<dbReference type="eggNOG" id="KOG2402">
    <property type="taxonomic scope" value="Eukaryota"/>
</dbReference>
<name>A0A0L0TF31_ALLM3</name>
<feature type="region of interest" description="Disordered" evidence="5">
    <location>
        <begin position="23"/>
        <end position="111"/>
    </location>
</feature>
<feature type="compositionally biased region" description="Basic and acidic residues" evidence="5">
    <location>
        <begin position="144"/>
        <end position="190"/>
    </location>
</feature>
<evidence type="ECO:0000256" key="3">
    <source>
        <dbReference type="ARBA" id="ARBA00023163"/>
    </source>
</evidence>
<dbReference type="Gene3D" id="3.90.70.200">
    <property type="entry name" value="Plus-3 domain"/>
    <property type="match status" value="1"/>
</dbReference>
<keyword evidence="8" id="KW-1185">Reference proteome</keyword>
<dbReference type="EMBL" id="GG745394">
    <property type="protein sequence ID" value="KNE73305.1"/>
    <property type="molecule type" value="Genomic_DNA"/>
</dbReference>
<keyword evidence="4" id="KW-0539">Nucleus</keyword>
<comment type="subcellular location">
    <subcellularLocation>
        <location evidence="1">Nucleus</location>
    </subcellularLocation>
</comment>
<keyword evidence="2" id="KW-0805">Transcription regulation</keyword>
<dbReference type="PANTHER" id="PTHR13115">
    <property type="entry name" value="RNA POLYMERASE-ASSOCIATED PROTEIN RTF1 HOMOLOG"/>
    <property type="match status" value="1"/>
</dbReference>
<feature type="compositionally biased region" description="Basic and acidic residues" evidence="5">
    <location>
        <begin position="204"/>
        <end position="213"/>
    </location>
</feature>
<evidence type="ECO:0000313" key="8">
    <source>
        <dbReference type="Proteomes" id="UP000054350"/>
    </source>
</evidence>
<dbReference type="VEuPathDB" id="FungiDB:AMAG_17473"/>
<dbReference type="GO" id="GO:0003677">
    <property type="term" value="F:DNA binding"/>
    <property type="evidence" value="ECO:0007669"/>
    <property type="project" value="InterPro"/>
</dbReference>
<accession>A0A0L0TF31</accession>
<feature type="domain" description="Plus3" evidence="6">
    <location>
        <begin position="276"/>
        <end position="412"/>
    </location>
</feature>
<dbReference type="PANTHER" id="PTHR13115:SF8">
    <property type="entry name" value="RNA POLYMERASE-ASSOCIATED PROTEIN RTF1 HOMOLOG"/>
    <property type="match status" value="1"/>
</dbReference>
<gene>
    <name evidence="7" type="ORF">AMAG_17473</name>
</gene>
<dbReference type="InterPro" id="IPR004343">
    <property type="entry name" value="Plus-3_dom"/>
</dbReference>
<reference evidence="7 8" key="1">
    <citation type="submission" date="2009-11" db="EMBL/GenBank/DDBJ databases">
        <title>Annotation of Allomyces macrogynus ATCC 38327.</title>
        <authorList>
            <consortium name="The Broad Institute Genome Sequencing Platform"/>
            <person name="Russ C."/>
            <person name="Cuomo C."/>
            <person name="Burger G."/>
            <person name="Gray M.W."/>
            <person name="Holland P.W.H."/>
            <person name="King N."/>
            <person name="Lang F.B.F."/>
            <person name="Roger A.J."/>
            <person name="Ruiz-Trillo I."/>
            <person name="Young S.K."/>
            <person name="Zeng Q."/>
            <person name="Gargeya S."/>
            <person name="Fitzgerald M."/>
            <person name="Haas B."/>
            <person name="Abouelleil A."/>
            <person name="Alvarado L."/>
            <person name="Arachchi H.M."/>
            <person name="Berlin A."/>
            <person name="Chapman S.B."/>
            <person name="Gearin G."/>
            <person name="Goldberg J."/>
            <person name="Griggs A."/>
            <person name="Gujja S."/>
            <person name="Hansen M."/>
            <person name="Heiman D."/>
            <person name="Howarth C."/>
            <person name="Larimer J."/>
            <person name="Lui A."/>
            <person name="MacDonald P.J.P."/>
            <person name="McCowen C."/>
            <person name="Montmayeur A."/>
            <person name="Murphy C."/>
            <person name="Neiman D."/>
            <person name="Pearson M."/>
            <person name="Priest M."/>
            <person name="Roberts A."/>
            <person name="Saif S."/>
            <person name="Shea T."/>
            <person name="Sisk P."/>
            <person name="Stolte C."/>
            <person name="Sykes S."/>
            <person name="Wortman J."/>
            <person name="Nusbaum C."/>
            <person name="Birren B."/>
        </authorList>
    </citation>
    <scope>NUCLEOTIDE SEQUENCE [LARGE SCALE GENOMIC DNA]</scope>
    <source>
        <strain evidence="7 8">ATCC 38327</strain>
    </source>
</reference>
<dbReference type="Proteomes" id="UP000054350">
    <property type="component" value="Unassembled WGS sequence"/>
</dbReference>
<proteinExistence type="predicted"/>
<feature type="compositionally biased region" description="Basic and acidic residues" evidence="5">
    <location>
        <begin position="251"/>
        <end position="260"/>
    </location>
</feature>
<evidence type="ECO:0000256" key="4">
    <source>
        <dbReference type="ARBA" id="ARBA00023242"/>
    </source>
</evidence>
<evidence type="ECO:0000256" key="1">
    <source>
        <dbReference type="ARBA" id="ARBA00004123"/>
    </source>
</evidence>
<dbReference type="SMART" id="SM00719">
    <property type="entry name" value="Plus3"/>
    <property type="match status" value="1"/>
</dbReference>
<feature type="region of interest" description="Disordered" evidence="5">
    <location>
        <begin position="144"/>
        <end position="274"/>
    </location>
</feature>
<feature type="compositionally biased region" description="Acidic residues" evidence="5">
    <location>
        <begin position="223"/>
        <end position="234"/>
    </location>
</feature>
<dbReference type="OrthoDB" id="166375at2759"/>
<feature type="compositionally biased region" description="Low complexity" evidence="5">
    <location>
        <begin position="39"/>
        <end position="51"/>
    </location>
</feature>
<dbReference type="GO" id="GO:1990269">
    <property type="term" value="F:RNA polymerase II C-terminal domain phosphoserine binding"/>
    <property type="evidence" value="ECO:0007669"/>
    <property type="project" value="TreeGrafter"/>
</dbReference>
<feature type="compositionally biased region" description="Low complexity" evidence="5">
    <location>
        <begin position="240"/>
        <end position="250"/>
    </location>
</feature>
<organism evidence="7 8">
    <name type="scientific">Allomyces macrogynus (strain ATCC 38327)</name>
    <name type="common">Allomyces javanicus var. macrogynus</name>
    <dbReference type="NCBI Taxonomy" id="578462"/>
    <lineage>
        <taxon>Eukaryota</taxon>
        <taxon>Fungi</taxon>
        <taxon>Fungi incertae sedis</taxon>
        <taxon>Blastocladiomycota</taxon>
        <taxon>Blastocladiomycetes</taxon>
        <taxon>Blastocladiales</taxon>
        <taxon>Blastocladiaceae</taxon>
        <taxon>Allomyces</taxon>
    </lineage>
</organism>
<evidence type="ECO:0000259" key="6">
    <source>
        <dbReference type="PROSITE" id="PS51360"/>
    </source>
</evidence>
<dbReference type="Pfam" id="PF03126">
    <property type="entry name" value="Plus-3"/>
    <property type="match status" value="1"/>
</dbReference>
<dbReference type="PROSITE" id="PS51360">
    <property type="entry name" value="PLUS3"/>
    <property type="match status" value="1"/>
</dbReference>
<dbReference type="SUPFAM" id="SSF159042">
    <property type="entry name" value="Plus3-like"/>
    <property type="match status" value="1"/>
</dbReference>
<dbReference type="STRING" id="578462.A0A0L0TF31"/>
<protein>
    <recommendedName>
        <fullName evidence="6">Plus3 domain-containing protein</fullName>
    </recommendedName>
</protein>
<evidence type="ECO:0000256" key="2">
    <source>
        <dbReference type="ARBA" id="ARBA00023015"/>
    </source>
</evidence>
<feature type="compositionally biased region" description="Basic and acidic residues" evidence="5">
    <location>
        <begin position="73"/>
        <end position="84"/>
    </location>
</feature>
<evidence type="ECO:0000313" key="7">
    <source>
        <dbReference type="EMBL" id="KNE73305.1"/>
    </source>
</evidence>
<keyword evidence="3" id="KW-0804">Transcription</keyword>
<reference evidence="8" key="2">
    <citation type="submission" date="2009-11" db="EMBL/GenBank/DDBJ databases">
        <title>The Genome Sequence of Allomyces macrogynus strain ATCC 38327.</title>
        <authorList>
            <consortium name="The Broad Institute Genome Sequencing Platform"/>
            <person name="Russ C."/>
            <person name="Cuomo C."/>
            <person name="Shea T."/>
            <person name="Young S.K."/>
            <person name="Zeng Q."/>
            <person name="Koehrsen M."/>
            <person name="Haas B."/>
            <person name="Borodovsky M."/>
            <person name="Guigo R."/>
            <person name="Alvarado L."/>
            <person name="Berlin A."/>
            <person name="Borenstein D."/>
            <person name="Chen Z."/>
            <person name="Engels R."/>
            <person name="Freedman E."/>
            <person name="Gellesch M."/>
            <person name="Goldberg J."/>
            <person name="Griggs A."/>
            <person name="Gujja S."/>
            <person name="Heiman D."/>
            <person name="Hepburn T."/>
            <person name="Howarth C."/>
            <person name="Jen D."/>
            <person name="Larson L."/>
            <person name="Lewis B."/>
            <person name="Mehta T."/>
            <person name="Park D."/>
            <person name="Pearson M."/>
            <person name="Roberts A."/>
            <person name="Saif S."/>
            <person name="Shenoy N."/>
            <person name="Sisk P."/>
            <person name="Stolte C."/>
            <person name="Sykes S."/>
            <person name="Walk T."/>
            <person name="White J."/>
            <person name="Yandava C."/>
            <person name="Burger G."/>
            <person name="Gray M.W."/>
            <person name="Holland P.W.H."/>
            <person name="King N."/>
            <person name="Lang F.B.F."/>
            <person name="Roger A.J."/>
            <person name="Ruiz-Trillo I."/>
            <person name="Lander E."/>
            <person name="Nusbaum C."/>
        </authorList>
    </citation>
    <scope>NUCLEOTIDE SEQUENCE [LARGE SCALE GENOMIC DNA]</scope>
    <source>
        <strain evidence="8">ATCC 38327</strain>
    </source>
</reference>
<dbReference type="InterPro" id="IPR036128">
    <property type="entry name" value="Plus3-like_sf"/>
</dbReference>
<evidence type="ECO:0000256" key="5">
    <source>
        <dbReference type="SAM" id="MobiDB-lite"/>
    </source>
</evidence>
<sequence length="560" mass="62346">MAYQYSDDDPALNDEILALVSGGPTAAVGTDGNVVGAEPLSSSSSPLPASPDTSARPRKRKRARAPAGSDDDDRARGSDSDGYRDSTWSGAAGRYDEATIDQWAADRMGDDEDRRRLDALPELEREKILAEREDQLDRLKEKRLLQEKLRESQRLSSENTRRTDKAKLETKRKLEALKDKREEKRKSEKSRSRRALSDDDDSDGEYRDRSDRGHRGRAAASSDYDDDEYRDDDDDRYRRPSPASQSSRRPTTSDRHRRDLSPPSPPAAKRRHVPATVTYSDLRRIQLTRDEIEKWCYASFFEDLATDTFVRLRVGNNKQGQPQYRVAQIKEIVTYKRVYLIQRVKTNKAFILKHGKAESQFLGDVVSNSPFTEVPTRTRWQGPVSSSPHEGVDLPTQDFAADKAAALAKASSHVFSDKEIGDMIKQKRELAAAPRNLALEKADLLRQRTVALSVGNHDEVARLNDQLESIQALADSQNHDLRPARAVRAAEANTRQNFGRYGARQEVVSFRTAAAAAGNVDMAAILAGTSAAVGAGDDATDAKVSIKDLWAAGPKLDVEL</sequence>
<dbReference type="OMA" id="SPKHKPF"/>
<dbReference type="GO" id="GO:0016593">
    <property type="term" value="C:Cdc73/Paf1 complex"/>
    <property type="evidence" value="ECO:0007669"/>
    <property type="project" value="TreeGrafter"/>
</dbReference>
<dbReference type="AlphaFoldDB" id="A0A0L0TF31"/>